<dbReference type="Proteomes" id="UP000285405">
    <property type="component" value="Unassembled WGS sequence"/>
</dbReference>
<feature type="compositionally biased region" description="Polar residues" evidence="1">
    <location>
        <begin position="251"/>
        <end position="288"/>
    </location>
</feature>
<evidence type="ECO:0000313" key="2">
    <source>
        <dbReference type="EMBL" id="RKF79103.1"/>
    </source>
</evidence>
<feature type="compositionally biased region" description="Polar residues" evidence="1">
    <location>
        <begin position="43"/>
        <end position="56"/>
    </location>
</feature>
<protein>
    <submittedName>
        <fullName evidence="2">Putative intracellular protein transport protein</fullName>
    </submittedName>
</protein>
<dbReference type="PANTHER" id="PTHR12507">
    <property type="entry name" value="REDUCED GROWTH PHENOTYPE 1 RGP1, YEAST -RELATED"/>
    <property type="match status" value="1"/>
</dbReference>
<dbReference type="OrthoDB" id="1918at2759"/>
<dbReference type="Gene3D" id="2.60.40.640">
    <property type="match status" value="1"/>
</dbReference>
<name>A0A420IXA8_9PEZI</name>
<dbReference type="Pfam" id="PF08737">
    <property type="entry name" value="Rgp1"/>
    <property type="match status" value="1"/>
</dbReference>
<reference evidence="2 3" key="1">
    <citation type="journal article" date="2018" name="BMC Genomics">
        <title>Comparative genome analyses reveal sequence features reflecting distinct modes of host-adaptation between dicot and monocot powdery mildew.</title>
        <authorList>
            <person name="Wu Y."/>
            <person name="Ma X."/>
            <person name="Pan Z."/>
            <person name="Kale S.D."/>
            <person name="Song Y."/>
            <person name="King H."/>
            <person name="Zhang Q."/>
            <person name="Presley C."/>
            <person name="Deng X."/>
            <person name="Wei C.I."/>
            <person name="Xiao S."/>
        </authorList>
    </citation>
    <scope>NUCLEOTIDE SEQUENCE [LARGE SCALE GENOMIC DNA]</scope>
    <source>
        <strain evidence="2">UCSC1</strain>
    </source>
</reference>
<feature type="region of interest" description="Disordered" evidence="1">
    <location>
        <begin position="561"/>
        <end position="580"/>
    </location>
</feature>
<evidence type="ECO:0000313" key="3">
    <source>
        <dbReference type="Proteomes" id="UP000285405"/>
    </source>
</evidence>
<feature type="region of interest" description="Disordered" evidence="1">
    <location>
        <begin position="240"/>
        <end position="288"/>
    </location>
</feature>
<comment type="caution">
    <text evidence="2">The sequence shown here is derived from an EMBL/GenBank/DDBJ whole genome shotgun (WGS) entry which is preliminary data.</text>
</comment>
<feature type="region of interest" description="Disordered" evidence="1">
    <location>
        <begin position="43"/>
        <end position="72"/>
    </location>
</feature>
<dbReference type="InterPro" id="IPR014848">
    <property type="entry name" value="Rgp1"/>
</dbReference>
<sequence length="789" mass="86706">MSIGPSDIRVFVDWIESTVFAGEEVKCNIIIRNIATNDSLSTASIQPHFNDGSSRTENFEKKSLSKPDNSTRSVRTFGHRTTLSLNFPTSTGIQHFRLPPSNVPANSDGNKGLHKRSVSIISIGTSERLNEQENSLGNLVDTPHKTSRGHGRSASLQVTSNKKASFSQNLTTPTTSLLSPRHGNSPLSHNVNEHSPAQPLSTESSFISYASTVQNDYVDSATPHLTRLKSPVTPRFYREARSTETRHKDLSTSQKQNGSNFTKRSQIPNTEVSPTSFAGKINTSGESGTKSIRSLEIFSSELETQVQKPSRLSNISSFKRHNTSETLMMGYAQLHGSFILDSSLVNQAPFEEVKKKGIIEGQGGGVVSVEKNKRDSGLLRGYGWASIGDSLGGFLGSNELSSIKEFRDIMGSPSIPLLATPKSILFVNLQLGPGESKRYSYSFKLPLGLPPSHRGKAIKIVYKLVIGIQRPGGAKEQQFKLIDVPFRVLGSVDSSGKLVCHDLMSPHIILQDQAFIRPLPENSNGSFMPEKTSQSSEITTEKFVSYADWLLSKSRNQLCLSNPSSQENSESRRFSQTEEPTTAKEAIDIAILRSCIATSTDRSPSKFDIARSGRKVAVLMLARPSYRLGETINAAIDFTEAIIPCYAIHASLESSERVDDSISLRSEASIFRFTRKTHVTHSESTFFSNRVIFTPTIPTSATPQFVTSGVSLDWRIRVEFVTPRLEIETHLAQGYPSLLEKIFTDDCGMILAATESLECDSFQITVPLKVYGIHSAVESDVSTVNWLAV</sequence>
<feature type="compositionally biased region" description="Polar residues" evidence="1">
    <location>
        <begin position="185"/>
        <end position="202"/>
    </location>
</feature>
<accession>A0A420IXA8</accession>
<dbReference type="EMBL" id="MCBR01004983">
    <property type="protein sequence ID" value="RKF79103.1"/>
    <property type="molecule type" value="Genomic_DNA"/>
</dbReference>
<gene>
    <name evidence="2" type="ORF">GcC1_049003</name>
</gene>
<feature type="compositionally biased region" description="Low complexity" evidence="1">
    <location>
        <begin position="170"/>
        <end position="180"/>
    </location>
</feature>
<organism evidence="2 3">
    <name type="scientific">Golovinomyces cichoracearum</name>
    <dbReference type="NCBI Taxonomy" id="62708"/>
    <lineage>
        <taxon>Eukaryota</taxon>
        <taxon>Fungi</taxon>
        <taxon>Dikarya</taxon>
        <taxon>Ascomycota</taxon>
        <taxon>Pezizomycotina</taxon>
        <taxon>Leotiomycetes</taxon>
        <taxon>Erysiphales</taxon>
        <taxon>Erysiphaceae</taxon>
        <taxon>Golovinomyces</taxon>
    </lineage>
</organism>
<feature type="compositionally biased region" description="Polar residues" evidence="1">
    <location>
        <begin position="154"/>
        <end position="169"/>
    </location>
</feature>
<feature type="compositionally biased region" description="Basic and acidic residues" evidence="1">
    <location>
        <begin position="569"/>
        <end position="580"/>
    </location>
</feature>
<dbReference type="AlphaFoldDB" id="A0A420IXA8"/>
<proteinExistence type="predicted"/>
<evidence type="ECO:0000256" key="1">
    <source>
        <dbReference type="SAM" id="MobiDB-lite"/>
    </source>
</evidence>
<dbReference type="InterPro" id="IPR014752">
    <property type="entry name" value="Arrestin-like_C"/>
</dbReference>
<feature type="compositionally biased region" description="Basic and acidic residues" evidence="1">
    <location>
        <begin position="240"/>
        <end position="250"/>
    </location>
</feature>
<feature type="region of interest" description="Disordered" evidence="1">
    <location>
        <begin position="137"/>
        <end position="202"/>
    </location>
</feature>